<accession>A0A8X6L7Z9</accession>
<sequence>MSLALNHLRSSSRRQVYPPDTDGQISVTIRPQGALSLWSPQRHRRSSSSQSFSLSEHMVTLLSCRLIMGFLNRTTLYHSRTPALMKISRPKI</sequence>
<reference evidence="2" key="1">
    <citation type="submission" date="2020-07" db="EMBL/GenBank/DDBJ databases">
        <title>Multicomponent nature underlies the extraordinary mechanical properties of spider dragline silk.</title>
        <authorList>
            <person name="Kono N."/>
            <person name="Nakamura H."/>
            <person name="Mori M."/>
            <person name="Yoshida Y."/>
            <person name="Ohtoshi R."/>
            <person name="Malay A.D."/>
            <person name="Moran D.A.P."/>
            <person name="Tomita M."/>
            <person name="Numata K."/>
            <person name="Arakawa K."/>
        </authorList>
    </citation>
    <scope>NUCLEOTIDE SEQUENCE</scope>
</reference>
<feature type="region of interest" description="Disordered" evidence="1">
    <location>
        <begin position="1"/>
        <end position="23"/>
    </location>
</feature>
<evidence type="ECO:0000313" key="3">
    <source>
        <dbReference type="Proteomes" id="UP000887116"/>
    </source>
</evidence>
<name>A0A8X6L7Z9_TRICU</name>
<organism evidence="2 3">
    <name type="scientific">Trichonephila clavata</name>
    <name type="common">Joro spider</name>
    <name type="synonym">Nephila clavata</name>
    <dbReference type="NCBI Taxonomy" id="2740835"/>
    <lineage>
        <taxon>Eukaryota</taxon>
        <taxon>Metazoa</taxon>
        <taxon>Ecdysozoa</taxon>
        <taxon>Arthropoda</taxon>
        <taxon>Chelicerata</taxon>
        <taxon>Arachnida</taxon>
        <taxon>Araneae</taxon>
        <taxon>Araneomorphae</taxon>
        <taxon>Entelegynae</taxon>
        <taxon>Araneoidea</taxon>
        <taxon>Nephilidae</taxon>
        <taxon>Trichonephila</taxon>
    </lineage>
</organism>
<protein>
    <submittedName>
        <fullName evidence="2">Uncharacterized protein</fullName>
    </submittedName>
</protein>
<comment type="caution">
    <text evidence="2">The sequence shown here is derived from an EMBL/GenBank/DDBJ whole genome shotgun (WGS) entry which is preliminary data.</text>
</comment>
<dbReference type="EMBL" id="BMAO01005074">
    <property type="protein sequence ID" value="GFQ98871.1"/>
    <property type="molecule type" value="Genomic_DNA"/>
</dbReference>
<keyword evidence="3" id="KW-1185">Reference proteome</keyword>
<dbReference type="Proteomes" id="UP000887116">
    <property type="component" value="Unassembled WGS sequence"/>
</dbReference>
<dbReference type="AlphaFoldDB" id="A0A8X6L7Z9"/>
<gene>
    <name evidence="2" type="ORF">TNCT_36021</name>
</gene>
<evidence type="ECO:0000313" key="2">
    <source>
        <dbReference type="EMBL" id="GFQ98871.1"/>
    </source>
</evidence>
<evidence type="ECO:0000256" key="1">
    <source>
        <dbReference type="SAM" id="MobiDB-lite"/>
    </source>
</evidence>
<proteinExistence type="predicted"/>